<dbReference type="InterPro" id="IPR049948">
    <property type="entry name" value="Cu_Am_ox_TPQ-bd"/>
</dbReference>
<dbReference type="GO" id="GO:0009308">
    <property type="term" value="P:amine metabolic process"/>
    <property type="evidence" value="ECO:0007669"/>
    <property type="project" value="UniProtKB-UniRule"/>
</dbReference>
<feature type="domain" description="Copper amine oxidase catalytic" evidence="9">
    <location>
        <begin position="306"/>
        <end position="707"/>
    </location>
</feature>
<dbReference type="InterPro" id="IPR036460">
    <property type="entry name" value="Cu_amine_oxidase_C_sf"/>
</dbReference>
<dbReference type="EC" id="1.4.3.-" evidence="8"/>
<dbReference type="Pfam" id="PF02727">
    <property type="entry name" value="Cu_amine_oxidN2"/>
    <property type="match status" value="1"/>
</dbReference>
<dbReference type="OrthoDB" id="5379943at2759"/>
<proteinExistence type="inferred from homology"/>
<comment type="PTM">
    <text evidence="7 8">Topaquinone (TPQ) is generated by copper-dependent autoxidation of a specific tyrosyl residue.</text>
</comment>
<dbReference type="PROSITE" id="PS01165">
    <property type="entry name" value="COPPER_AMINE_OXID_2"/>
    <property type="match status" value="1"/>
</dbReference>
<dbReference type="Pfam" id="PF02728">
    <property type="entry name" value="Cu_amine_oxidN3"/>
    <property type="match status" value="1"/>
</dbReference>
<protein>
    <recommendedName>
        <fullName evidence="8">Amine oxidase</fullName>
        <ecNumber evidence="8">1.4.3.-</ecNumber>
    </recommendedName>
</protein>
<comment type="similarity">
    <text evidence="1 8">Belongs to the copper/topaquinone oxidase family.</text>
</comment>
<evidence type="ECO:0000256" key="8">
    <source>
        <dbReference type="RuleBase" id="RU000672"/>
    </source>
</evidence>
<evidence type="ECO:0000256" key="1">
    <source>
        <dbReference type="ARBA" id="ARBA00007983"/>
    </source>
</evidence>
<dbReference type="GO" id="GO:0005507">
    <property type="term" value="F:copper ion binding"/>
    <property type="evidence" value="ECO:0007669"/>
    <property type="project" value="InterPro"/>
</dbReference>
<evidence type="ECO:0000256" key="7">
    <source>
        <dbReference type="PIRSR" id="PIRSR600269-51"/>
    </source>
</evidence>
<keyword evidence="2 8" id="KW-0479">Metal-binding</keyword>
<keyword evidence="3 6" id="KW-0801">TPQ</keyword>
<dbReference type="InterPro" id="IPR015800">
    <property type="entry name" value="Cu_amine_oxidase_N2"/>
</dbReference>
<comment type="cofactor">
    <cofactor evidence="8">
        <name>Cu cation</name>
        <dbReference type="ChEBI" id="CHEBI:23378"/>
    </cofactor>
    <text evidence="8">Contains 1 topaquinone per subunit.</text>
</comment>
<evidence type="ECO:0000256" key="6">
    <source>
        <dbReference type="PIRSR" id="PIRSR600269-50"/>
    </source>
</evidence>
<dbReference type="InterPro" id="IPR015798">
    <property type="entry name" value="Cu_amine_oxidase_C"/>
</dbReference>
<accession>A0A6P9BX46</accession>
<dbReference type="AlphaFoldDB" id="A0A6P9BX46"/>
<dbReference type="RefSeq" id="XP_034272100.1">
    <property type="nucleotide sequence ID" value="XM_034416209.1"/>
</dbReference>
<feature type="modified residue" description="2',4',5'-topaquinone" evidence="7">
    <location>
        <position position="461"/>
    </location>
</feature>
<dbReference type="PROSITE" id="PS01164">
    <property type="entry name" value="COPPER_AMINE_OXID_1"/>
    <property type="match status" value="1"/>
</dbReference>
<dbReference type="GO" id="GO:0005886">
    <property type="term" value="C:plasma membrane"/>
    <property type="evidence" value="ECO:0007669"/>
    <property type="project" value="TreeGrafter"/>
</dbReference>
<sequence>MNQKVLFLMLFLAFLAIFALVCILLTRDGKYESCASQSQALTEHLNDKWSCLFADLSQEELVHVVQYLKSNLGATLEDASRAKPSDNCIYSVDLELPSKADTLSFLDHGGRCPPRLALVVVYFGNQPDPNVTEYVVGPLPQPLYHRDVTVQKYGGHVPYYRRPPLIAEYQQMARFLQTTVFPTAPSFMHEVLNYDGANLAAMTTSPKGMKSGDRETWLILYQNVTGYFLHPVGLEVLIDHRSLDITHWAVKKVFFGGQYYRDMAQLEREFTEGHMHVEKVNRVPADGGFSSMKPRVRHAKLSSLNYEPFGPHYSVKNNQIHSASWSFAYRMDLHRGPQLFDIRFKNERVAYELSVQDAMSVYGSNNPGGMSIRYMDGSFGIGKFSSPLMRGLDCPYSATYLNVTFLAEVERPLITRDAICVFELDMGVPFRRHFSKLHSLYYGGLQSTTLVFRSVSTIGNYDYIWDFLFYPNGAIENKVRATGYISSSYLHNDGLEYGNRVGDYTLGTIHTHFVGFKLDLDVAGTKNSLVTNDMTFETVNTPWNPDHKIRRMKLVKKVLDTEDKAAFGHNDKMPRYIYFAANSTNKWGHKRGYLIQTISYAGDHLPESDPMERAISWGRYKLAVTKRKEKEPCSTSIYNQNDPWTPTVAFADFIDNETIVDEDLVAWITTGFLHIPHAEDIPNTVTLANAVGFILRPYNYFDNDPSIDSPDSVFFTDKDDFNSCEINHIACLPKTAACVPNLPPFTYEGFENLTML</sequence>
<dbReference type="InterPro" id="IPR049947">
    <property type="entry name" value="Cu_Am_Ox_Cu-bd"/>
</dbReference>
<dbReference type="GeneID" id="117664844"/>
<dbReference type="InterPro" id="IPR000269">
    <property type="entry name" value="Cu_amine_oxidase"/>
</dbReference>
<feature type="active site" description="Schiff-base intermediate with substrate; via topaquinone" evidence="6">
    <location>
        <position position="461"/>
    </location>
</feature>
<evidence type="ECO:0000256" key="5">
    <source>
        <dbReference type="ARBA" id="ARBA00023008"/>
    </source>
</evidence>
<evidence type="ECO:0000313" key="12">
    <source>
        <dbReference type="Proteomes" id="UP001652622"/>
    </source>
</evidence>
<evidence type="ECO:0000256" key="2">
    <source>
        <dbReference type="ARBA" id="ARBA00022723"/>
    </source>
</evidence>
<dbReference type="InterPro" id="IPR016182">
    <property type="entry name" value="Cu_amine_oxidase_N-reg"/>
</dbReference>
<evidence type="ECO:0000259" key="11">
    <source>
        <dbReference type="Pfam" id="PF02728"/>
    </source>
</evidence>
<dbReference type="InterPro" id="IPR015802">
    <property type="entry name" value="Cu_amine_oxidase_N3"/>
</dbReference>
<name>A0A6P9BX46_PANGU</name>
<feature type="domain" description="Copper amine oxidase N2-terminal" evidence="10">
    <location>
        <begin position="62"/>
        <end position="144"/>
    </location>
</feature>
<dbReference type="PANTHER" id="PTHR10638">
    <property type="entry name" value="COPPER AMINE OXIDASE"/>
    <property type="match status" value="1"/>
</dbReference>
<dbReference type="FunFam" id="3.10.450.40:FF:000001">
    <property type="entry name" value="Amine oxidase"/>
    <property type="match status" value="1"/>
</dbReference>
<dbReference type="Pfam" id="PF01179">
    <property type="entry name" value="Cu_amine_oxid"/>
    <property type="match status" value="1"/>
</dbReference>
<dbReference type="SUPFAM" id="SSF54416">
    <property type="entry name" value="Amine oxidase N-terminal region"/>
    <property type="match status" value="2"/>
</dbReference>
<dbReference type="FunCoup" id="A0A6P9BX46">
    <property type="interactions" value="1"/>
</dbReference>
<dbReference type="KEGG" id="pgut:117664844"/>
<evidence type="ECO:0000256" key="3">
    <source>
        <dbReference type="ARBA" id="ARBA00022772"/>
    </source>
</evidence>
<keyword evidence="12" id="KW-1185">Reference proteome</keyword>
<dbReference type="InParanoid" id="A0A6P9BX46"/>
<feature type="active site" description="Proton acceptor" evidence="6">
    <location>
        <position position="376"/>
    </location>
</feature>
<dbReference type="GO" id="GO:0008131">
    <property type="term" value="F:primary methylamine oxidase activity"/>
    <property type="evidence" value="ECO:0007669"/>
    <property type="project" value="InterPro"/>
</dbReference>
<evidence type="ECO:0000259" key="10">
    <source>
        <dbReference type="Pfam" id="PF02727"/>
    </source>
</evidence>
<dbReference type="PRINTS" id="PR00766">
    <property type="entry name" value="CUDAOXIDASE"/>
</dbReference>
<dbReference type="Proteomes" id="UP001652622">
    <property type="component" value="Unplaced"/>
</dbReference>
<evidence type="ECO:0000259" key="9">
    <source>
        <dbReference type="Pfam" id="PF01179"/>
    </source>
</evidence>
<organism evidence="12 13">
    <name type="scientific">Pantherophis guttatus</name>
    <name type="common">Corn snake</name>
    <name type="synonym">Elaphe guttata</name>
    <dbReference type="NCBI Taxonomy" id="94885"/>
    <lineage>
        <taxon>Eukaryota</taxon>
        <taxon>Metazoa</taxon>
        <taxon>Chordata</taxon>
        <taxon>Craniata</taxon>
        <taxon>Vertebrata</taxon>
        <taxon>Euteleostomi</taxon>
        <taxon>Lepidosauria</taxon>
        <taxon>Squamata</taxon>
        <taxon>Bifurcata</taxon>
        <taxon>Unidentata</taxon>
        <taxon>Episquamata</taxon>
        <taxon>Toxicofera</taxon>
        <taxon>Serpentes</taxon>
        <taxon>Colubroidea</taxon>
        <taxon>Colubridae</taxon>
        <taxon>Colubrinae</taxon>
        <taxon>Pantherophis</taxon>
    </lineage>
</organism>
<dbReference type="FunFam" id="2.70.98.20:FF:000002">
    <property type="entry name" value="Amine oxidase"/>
    <property type="match status" value="1"/>
</dbReference>
<keyword evidence="4 8" id="KW-0560">Oxidoreductase</keyword>
<dbReference type="OMA" id="GFHIHDF"/>
<dbReference type="Gene3D" id="3.10.450.40">
    <property type="match status" value="2"/>
</dbReference>
<dbReference type="SUPFAM" id="SSF49998">
    <property type="entry name" value="Amine oxidase catalytic domain"/>
    <property type="match status" value="1"/>
</dbReference>
<keyword evidence="5 8" id="KW-0186">Copper</keyword>
<dbReference type="GO" id="GO:0048038">
    <property type="term" value="F:quinone binding"/>
    <property type="evidence" value="ECO:0007669"/>
    <property type="project" value="InterPro"/>
</dbReference>
<evidence type="ECO:0000256" key="4">
    <source>
        <dbReference type="ARBA" id="ARBA00023002"/>
    </source>
</evidence>
<feature type="domain" description="Copper amine oxidase N3-terminal" evidence="11">
    <location>
        <begin position="163"/>
        <end position="255"/>
    </location>
</feature>
<reference evidence="13" key="1">
    <citation type="submission" date="2025-08" db="UniProtKB">
        <authorList>
            <consortium name="RefSeq"/>
        </authorList>
    </citation>
    <scope>IDENTIFICATION</scope>
    <source>
        <tissue evidence="13">Blood</tissue>
    </source>
</reference>
<dbReference type="PANTHER" id="PTHR10638:SF4">
    <property type="entry name" value="RETINA-SPECIFIC COPPER AMINE OXIDASE"/>
    <property type="match status" value="1"/>
</dbReference>
<evidence type="ECO:0000313" key="13">
    <source>
        <dbReference type="RefSeq" id="XP_034272100.1"/>
    </source>
</evidence>
<gene>
    <name evidence="13" type="primary">LOC117664844</name>
</gene>
<dbReference type="Gene3D" id="2.70.98.20">
    <property type="entry name" value="Copper amine oxidase, catalytic domain"/>
    <property type="match status" value="1"/>
</dbReference>
<dbReference type="FunFam" id="3.10.450.40:FF:000007">
    <property type="entry name" value="Amine oxidase"/>
    <property type="match status" value="1"/>
</dbReference>